<evidence type="ECO:0000256" key="3">
    <source>
        <dbReference type="SAM" id="SignalP"/>
    </source>
</evidence>
<dbReference type="GO" id="GO:0055085">
    <property type="term" value="P:transmembrane transport"/>
    <property type="evidence" value="ECO:0007669"/>
    <property type="project" value="InterPro"/>
</dbReference>
<protein>
    <submittedName>
        <fullName evidence="5">Phosphonate transport system substrate-binding protein</fullName>
    </submittedName>
</protein>
<evidence type="ECO:0000313" key="4">
    <source>
        <dbReference type="EMBL" id="KUG59846.1"/>
    </source>
</evidence>
<evidence type="ECO:0000313" key="5">
    <source>
        <dbReference type="EMBL" id="MBA8921807.1"/>
    </source>
</evidence>
<dbReference type="SUPFAM" id="SSF53850">
    <property type="entry name" value="Periplasmic binding protein-like II"/>
    <property type="match status" value="1"/>
</dbReference>
<dbReference type="GO" id="GO:0043190">
    <property type="term" value="C:ATP-binding cassette (ABC) transporter complex"/>
    <property type="evidence" value="ECO:0007669"/>
    <property type="project" value="InterPro"/>
</dbReference>
<accession>A0A0W8IIX6</accession>
<evidence type="ECO:0000256" key="1">
    <source>
        <dbReference type="ARBA" id="ARBA00007162"/>
    </source>
</evidence>
<dbReference type="Pfam" id="PF12974">
    <property type="entry name" value="Phosphonate-bd"/>
    <property type="match status" value="1"/>
</dbReference>
<sequence>MRKKTLSTFALASVLTLTMAGCVAEEGGTGGDEEAEAGDSESAGISSVDEIVIALVPSNDIDNIVESAEPLAEALSDALDGFPVRAEETQDYLGAITAMQTGDAQVVMSGPVGMIQAEEQADAVPITQSIRYGSDVYVTQWFTNDPDTYCMDEPVDVPDEDGNTMLFCNGTDEAEPGAVGEEALELIEEGTTVSYVDQGSASGYYYPATQLNDLLGFAPGEGDIDEQFAGSHDNSVLNVYNDNATIGTSFDDARQNVVAENPDVGEEVVVFAWAGPIPNDGIVVSSEFSEEEQQVLTDAWLAVAEDEDGLAALDEVYEIEGMVEADQEALDGARQVYNDFGDE</sequence>
<evidence type="ECO:0000256" key="2">
    <source>
        <dbReference type="ARBA" id="ARBA00022729"/>
    </source>
</evidence>
<dbReference type="InterPro" id="IPR005770">
    <property type="entry name" value="PhnD"/>
</dbReference>
<dbReference type="Proteomes" id="UP000546252">
    <property type="component" value="Unassembled WGS sequence"/>
</dbReference>
<reference evidence="6" key="2">
    <citation type="submission" date="2015-12" db="EMBL/GenBank/DDBJ databases">
        <authorList>
            <person name="Nair G.R."/>
            <person name="Kaur G."/>
            <person name="Mayilraj S."/>
        </authorList>
    </citation>
    <scope>NUCLEOTIDE SEQUENCE [LARGE SCALE GENOMIC DNA]</scope>
    <source>
        <strain evidence="6">CD08_7</strain>
    </source>
</reference>
<feature type="chain" id="PRO_5038211187" evidence="3">
    <location>
        <begin position="21"/>
        <end position="343"/>
    </location>
</feature>
<dbReference type="AlphaFoldDB" id="A0A0W8IIX6"/>
<dbReference type="PANTHER" id="PTHR35841:SF1">
    <property type="entry name" value="PHOSPHONATES-BINDING PERIPLASMIC PROTEIN"/>
    <property type="match status" value="1"/>
</dbReference>
<dbReference type="STRING" id="317018.AVL63_12350"/>
<dbReference type="PANTHER" id="PTHR35841">
    <property type="entry name" value="PHOSPHONATES-BINDING PERIPLASMIC PROTEIN"/>
    <property type="match status" value="1"/>
</dbReference>
<feature type="signal peptide" evidence="3">
    <location>
        <begin position="1"/>
        <end position="20"/>
    </location>
</feature>
<dbReference type="NCBIfam" id="TIGR01098">
    <property type="entry name" value="3A0109s03R"/>
    <property type="match status" value="1"/>
</dbReference>
<organism evidence="4 6">
    <name type="scientific">Nesterenkonia jeotgali</name>
    <dbReference type="NCBI Taxonomy" id="317018"/>
    <lineage>
        <taxon>Bacteria</taxon>
        <taxon>Bacillati</taxon>
        <taxon>Actinomycetota</taxon>
        <taxon>Actinomycetes</taxon>
        <taxon>Micrococcales</taxon>
        <taxon>Micrococcaceae</taxon>
        <taxon>Nesterenkonia</taxon>
    </lineage>
</organism>
<reference evidence="4" key="1">
    <citation type="submission" date="2015-12" db="EMBL/GenBank/DDBJ databases">
        <authorList>
            <person name="Shamseldin A."/>
            <person name="Moawad H."/>
            <person name="Abd El-Rahim W.M."/>
            <person name="Sadowsky M.J."/>
        </authorList>
    </citation>
    <scope>NUCLEOTIDE SEQUENCE [LARGE SCALE GENOMIC DNA]</scope>
    <source>
        <strain evidence="4">CD08_7</strain>
    </source>
</reference>
<comment type="caution">
    <text evidence="4">The sequence shown here is derived from an EMBL/GenBank/DDBJ whole genome shotgun (WGS) entry which is preliminary data.</text>
</comment>
<dbReference type="Gene3D" id="3.40.190.10">
    <property type="entry name" value="Periplasmic binding protein-like II"/>
    <property type="match status" value="2"/>
</dbReference>
<dbReference type="OrthoDB" id="5139702at2"/>
<evidence type="ECO:0000313" key="7">
    <source>
        <dbReference type="Proteomes" id="UP000546252"/>
    </source>
</evidence>
<dbReference type="Proteomes" id="UP000054023">
    <property type="component" value="Unassembled WGS sequence"/>
</dbReference>
<comment type="similarity">
    <text evidence="1">Belongs to the phosphate/phosphite/phosphonate binding protein family.</text>
</comment>
<name>A0A0W8IIX6_9MICC</name>
<reference evidence="5 7" key="3">
    <citation type="submission" date="2020-08" db="EMBL/GenBank/DDBJ databases">
        <title>Sequencing the genomes of 1000 actinobacteria strains.</title>
        <authorList>
            <person name="Klenk H.-P."/>
        </authorList>
    </citation>
    <scope>NUCLEOTIDE SEQUENCE [LARGE SCALE GENOMIC DNA]</scope>
    <source>
        <strain evidence="5 7">DSM 19081</strain>
    </source>
</reference>
<gene>
    <name evidence="4" type="ORF">AVL63_12350</name>
    <name evidence="5" type="ORF">HNR24_001740</name>
</gene>
<dbReference type="PROSITE" id="PS51257">
    <property type="entry name" value="PROKAR_LIPOPROTEIN"/>
    <property type="match status" value="1"/>
</dbReference>
<keyword evidence="2 3" id="KW-0732">Signal</keyword>
<proteinExistence type="inferred from homology"/>
<keyword evidence="6" id="KW-1185">Reference proteome</keyword>
<dbReference type="EMBL" id="JACJIH010000001">
    <property type="protein sequence ID" value="MBA8921807.1"/>
    <property type="molecule type" value="Genomic_DNA"/>
</dbReference>
<evidence type="ECO:0000313" key="6">
    <source>
        <dbReference type="Proteomes" id="UP000054023"/>
    </source>
</evidence>
<dbReference type="RefSeq" id="WP_058888080.1">
    <property type="nucleotide sequence ID" value="NZ_BAAAKT010000004.1"/>
</dbReference>
<dbReference type="EMBL" id="LQBM01000002">
    <property type="protein sequence ID" value="KUG59846.1"/>
    <property type="molecule type" value="Genomic_DNA"/>
</dbReference>